<keyword evidence="10" id="KW-1185">Reference proteome</keyword>
<keyword evidence="4 7" id="KW-0812">Transmembrane</keyword>
<dbReference type="Proteomes" id="UP001501842">
    <property type="component" value="Unassembled WGS sequence"/>
</dbReference>
<feature type="domain" description="ABC transmembrane type-1" evidence="8">
    <location>
        <begin position="74"/>
        <end position="264"/>
    </location>
</feature>
<evidence type="ECO:0000313" key="10">
    <source>
        <dbReference type="Proteomes" id="UP001501842"/>
    </source>
</evidence>
<gene>
    <name evidence="9" type="ORF">GCM10010439_37070</name>
</gene>
<keyword evidence="5 7" id="KW-1133">Transmembrane helix</keyword>
<evidence type="ECO:0000256" key="7">
    <source>
        <dbReference type="RuleBase" id="RU363032"/>
    </source>
</evidence>
<evidence type="ECO:0000313" key="9">
    <source>
        <dbReference type="EMBL" id="GAA2728564.1"/>
    </source>
</evidence>
<sequence length="278" mass="29119">MKRSPKSVLKRNPQLAIGLAAVGIVLAVAVLAPVLAPHDPERVVGPALLEPSAEYWFGTDRSGLDVFSRVIYAPRIDLLLAGVGTLLAALLGVPLGALAGYAPGFVGELISRVLDVVQAFPFFILAMCLLGIVGGTVPNIIAVLAVVNAPIYARLMFGQTQTLRNRTFVDAARVSGCRPRQVIFAHILPNSMAPILAQMSVTLGMSIILVAGVSFVGAGLRPPTAEWGVMIGDAAGGMFTGQWWPVIFPGVVLALTVMSFALVSNGITAANEARSRRG</sequence>
<reference evidence="9 10" key="1">
    <citation type="journal article" date="2019" name="Int. J. Syst. Evol. Microbiol.">
        <title>The Global Catalogue of Microorganisms (GCM) 10K type strain sequencing project: providing services to taxonomists for standard genome sequencing and annotation.</title>
        <authorList>
            <consortium name="The Broad Institute Genomics Platform"/>
            <consortium name="The Broad Institute Genome Sequencing Center for Infectious Disease"/>
            <person name="Wu L."/>
            <person name="Ma J."/>
        </authorList>
    </citation>
    <scope>NUCLEOTIDE SEQUENCE [LARGE SCALE GENOMIC DNA]</scope>
    <source>
        <strain evidence="9 10">JCM 8201</strain>
    </source>
</reference>
<feature type="transmembrane region" description="Helical" evidence="7">
    <location>
        <begin position="15"/>
        <end position="36"/>
    </location>
</feature>
<evidence type="ECO:0000256" key="6">
    <source>
        <dbReference type="ARBA" id="ARBA00023136"/>
    </source>
</evidence>
<proteinExistence type="inferred from homology"/>
<evidence type="ECO:0000256" key="1">
    <source>
        <dbReference type="ARBA" id="ARBA00004651"/>
    </source>
</evidence>
<organism evidence="9 10">
    <name type="scientific">Actinocorallia aurantiaca</name>
    <dbReference type="NCBI Taxonomy" id="46204"/>
    <lineage>
        <taxon>Bacteria</taxon>
        <taxon>Bacillati</taxon>
        <taxon>Actinomycetota</taxon>
        <taxon>Actinomycetes</taxon>
        <taxon>Streptosporangiales</taxon>
        <taxon>Thermomonosporaceae</taxon>
        <taxon>Actinocorallia</taxon>
    </lineage>
</organism>
<dbReference type="CDD" id="cd06261">
    <property type="entry name" value="TM_PBP2"/>
    <property type="match status" value="1"/>
</dbReference>
<dbReference type="PANTHER" id="PTHR43386">
    <property type="entry name" value="OLIGOPEPTIDE TRANSPORT SYSTEM PERMEASE PROTEIN APPC"/>
    <property type="match status" value="1"/>
</dbReference>
<accession>A0ABN3UC14</accession>
<evidence type="ECO:0000259" key="8">
    <source>
        <dbReference type="PROSITE" id="PS50928"/>
    </source>
</evidence>
<dbReference type="InterPro" id="IPR000515">
    <property type="entry name" value="MetI-like"/>
</dbReference>
<dbReference type="InterPro" id="IPR025966">
    <property type="entry name" value="OppC_N"/>
</dbReference>
<keyword evidence="6 7" id="KW-0472">Membrane</keyword>
<dbReference type="InterPro" id="IPR035906">
    <property type="entry name" value="MetI-like_sf"/>
</dbReference>
<comment type="subcellular location">
    <subcellularLocation>
        <location evidence="1 7">Cell membrane</location>
        <topology evidence="1 7">Multi-pass membrane protein</topology>
    </subcellularLocation>
</comment>
<dbReference type="EMBL" id="BAAATZ010000013">
    <property type="protein sequence ID" value="GAA2728564.1"/>
    <property type="molecule type" value="Genomic_DNA"/>
</dbReference>
<dbReference type="Gene3D" id="1.10.3720.10">
    <property type="entry name" value="MetI-like"/>
    <property type="match status" value="1"/>
</dbReference>
<evidence type="ECO:0000256" key="4">
    <source>
        <dbReference type="ARBA" id="ARBA00022692"/>
    </source>
</evidence>
<dbReference type="PROSITE" id="PS50928">
    <property type="entry name" value="ABC_TM1"/>
    <property type="match status" value="1"/>
</dbReference>
<feature type="transmembrane region" description="Helical" evidence="7">
    <location>
        <begin position="113"/>
        <end position="134"/>
    </location>
</feature>
<dbReference type="Pfam" id="PF00528">
    <property type="entry name" value="BPD_transp_1"/>
    <property type="match status" value="1"/>
</dbReference>
<comment type="similarity">
    <text evidence="7">Belongs to the binding-protein-dependent transport system permease family.</text>
</comment>
<feature type="transmembrane region" description="Helical" evidence="7">
    <location>
        <begin position="246"/>
        <end position="267"/>
    </location>
</feature>
<dbReference type="RefSeq" id="WP_344451725.1">
    <property type="nucleotide sequence ID" value="NZ_BAAATZ010000013.1"/>
</dbReference>
<evidence type="ECO:0000256" key="2">
    <source>
        <dbReference type="ARBA" id="ARBA00022448"/>
    </source>
</evidence>
<dbReference type="SUPFAM" id="SSF161098">
    <property type="entry name" value="MetI-like"/>
    <property type="match status" value="1"/>
</dbReference>
<feature type="transmembrane region" description="Helical" evidence="7">
    <location>
        <begin position="201"/>
        <end position="220"/>
    </location>
</feature>
<evidence type="ECO:0000256" key="5">
    <source>
        <dbReference type="ARBA" id="ARBA00022989"/>
    </source>
</evidence>
<protein>
    <submittedName>
        <fullName evidence="9">ABC transporter permease</fullName>
    </submittedName>
</protein>
<comment type="caution">
    <text evidence="9">The sequence shown here is derived from an EMBL/GenBank/DDBJ whole genome shotgun (WGS) entry which is preliminary data.</text>
</comment>
<dbReference type="PANTHER" id="PTHR43386:SF1">
    <property type="entry name" value="D,D-DIPEPTIDE TRANSPORT SYSTEM PERMEASE PROTEIN DDPC-RELATED"/>
    <property type="match status" value="1"/>
</dbReference>
<name>A0ABN3UC14_9ACTN</name>
<dbReference type="InterPro" id="IPR050366">
    <property type="entry name" value="BP-dependent_transpt_permease"/>
</dbReference>
<dbReference type="Pfam" id="PF12911">
    <property type="entry name" value="OppC_N"/>
    <property type="match status" value="1"/>
</dbReference>
<evidence type="ECO:0000256" key="3">
    <source>
        <dbReference type="ARBA" id="ARBA00022475"/>
    </source>
</evidence>
<keyword evidence="3" id="KW-1003">Cell membrane</keyword>
<feature type="transmembrane region" description="Helical" evidence="7">
    <location>
        <begin position="78"/>
        <end position="101"/>
    </location>
</feature>
<keyword evidence="2 7" id="KW-0813">Transport</keyword>